<dbReference type="AlphaFoldDB" id="A0A972JIJ4"/>
<dbReference type="EMBL" id="JAAMPU010000107">
    <property type="protein sequence ID" value="NMH29100.1"/>
    <property type="molecule type" value="Genomic_DNA"/>
</dbReference>
<dbReference type="RefSeq" id="WP_169528190.1">
    <property type="nucleotide sequence ID" value="NZ_JAAMPU010000107.1"/>
</dbReference>
<keyword evidence="1 2" id="KW-0732">Signal</keyword>
<evidence type="ECO:0000256" key="2">
    <source>
        <dbReference type="SAM" id="SignalP"/>
    </source>
</evidence>
<feature type="signal peptide" evidence="2">
    <location>
        <begin position="1"/>
        <end position="18"/>
    </location>
</feature>
<dbReference type="InterPro" id="IPR011042">
    <property type="entry name" value="6-blade_b-propeller_TolB-like"/>
</dbReference>
<dbReference type="SUPFAM" id="SSF50998">
    <property type="entry name" value="Quinoprotein alcohol dehydrogenase-like"/>
    <property type="match status" value="1"/>
</dbReference>
<protein>
    <submittedName>
        <fullName evidence="4">T9SS type A sorting domain-containing protein</fullName>
    </submittedName>
</protein>
<dbReference type="Proteomes" id="UP000712080">
    <property type="component" value="Unassembled WGS sequence"/>
</dbReference>
<keyword evidence="5" id="KW-1185">Reference proteome</keyword>
<feature type="chain" id="PRO_5037587316" evidence="2">
    <location>
        <begin position="19"/>
        <end position="517"/>
    </location>
</feature>
<feature type="domain" description="Secretion system C-terminal sorting" evidence="3">
    <location>
        <begin position="451"/>
        <end position="511"/>
    </location>
</feature>
<dbReference type="Pfam" id="PF18962">
    <property type="entry name" value="Por_Secre_tail"/>
    <property type="match status" value="1"/>
</dbReference>
<evidence type="ECO:0000313" key="4">
    <source>
        <dbReference type="EMBL" id="NMH29100.1"/>
    </source>
</evidence>
<accession>A0A972JIJ4</accession>
<sequence length="517" mass="57789">MKRILLLLLFPFCLCAQTYEWVKFPLVQMQYNPDLIGYSVANDQSGNLYYAGFKDEPFIYNDILGNQFINKYNPDGELFFSKTISGHVQTHNLIVDSQHNIIVALKFVNQMTIEDVEFSTVSQGEQHVLAKFNSNGELLWYDWLQPADMGGNWYNEIAEFRALTLDADDNIIIGYSDFFKSFLKKYSPDGTPGMQVEQVSVRRISSVSVDEQGNWYAAGSCIDFNAQFAGVPLDTEFPYTVYISKYNPQGIFQWVKVIEDITCSEPHVVTKSENEIYFASALFGTLVIDGITLESEAATDFYLLKLNSEGAVQWARDTPANGRFILGDRNFLNLDSQGNVYVSGQSASQIDWGNGINTNISLFTNNGILVKYDPEGIVTAAKTVSSDYSSVNGLSINMQGDVFVAGMSMGSADFDSIHHEPEQPDNHYPFLAKINMAPLGTNDIGSDVIMVYPNPATSQLFVSGIDRSSQVKIYNTIGQKVLETVSDFQKPIDVSVLTQGVYMLKINESETIRFIKK</sequence>
<dbReference type="InterPro" id="IPR026444">
    <property type="entry name" value="Secre_tail"/>
</dbReference>
<dbReference type="InterPro" id="IPR011047">
    <property type="entry name" value="Quinoprotein_ADH-like_sf"/>
</dbReference>
<dbReference type="Gene3D" id="2.120.10.30">
    <property type="entry name" value="TolB, C-terminal domain"/>
    <property type="match status" value="1"/>
</dbReference>
<dbReference type="PANTHER" id="PTHR35580">
    <property type="entry name" value="CELL SURFACE GLYCOPROTEIN (S-LAYER PROTEIN)-LIKE PROTEIN"/>
    <property type="match status" value="1"/>
</dbReference>
<evidence type="ECO:0000313" key="5">
    <source>
        <dbReference type="Proteomes" id="UP000712080"/>
    </source>
</evidence>
<organism evidence="4 5">
    <name type="scientific">Flavobacterium silvaticum</name>
    <dbReference type="NCBI Taxonomy" id="1852020"/>
    <lineage>
        <taxon>Bacteria</taxon>
        <taxon>Pseudomonadati</taxon>
        <taxon>Bacteroidota</taxon>
        <taxon>Flavobacteriia</taxon>
        <taxon>Flavobacteriales</taxon>
        <taxon>Flavobacteriaceae</taxon>
        <taxon>Flavobacterium</taxon>
    </lineage>
</organism>
<reference evidence="4" key="1">
    <citation type="submission" date="2020-02" db="EMBL/GenBank/DDBJ databases">
        <title>Flavobacterium sp. genome.</title>
        <authorList>
            <person name="Jung H.S."/>
            <person name="Baek J.H."/>
            <person name="Jeon C.O."/>
        </authorList>
    </citation>
    <scope>NUCLEOTIDE SEQUENCE</scope>
    <source>
        <strain evidence="4">SE-s28</strain>
    </source>
</reference>
<name>A0A972JIJ4_9FLAO</name>
<evidence type="ECO:0000259" key="3">
    <source>
        <dbReference type="Pfam" id="PF18962"/>
    </source>
</evidence>
<proteinExistence type="predicted"/>
<gene>
    <name evidence="4" type="ORF">G6047_13745</name>
</gene>
<evidence type="ECO:0000256" key="1">
    <source>
        <dbReference type="ARBA" id="ARBA00022729"/>
    </source>
</evidence>
<dbReference type="SUPFAM" id="SSF101898">
    <property type="entry name" value="NHL repeat"/>
    <property type="match status" value="1"/>
</dbReference>
<dbReference type="InterPro" id="IPR052918">
    <property type="entry name" value="Motility_Chemotaxis_Reg"/>
</dbReference>
<dbReference type="NCBIfam" id="TIGR04183">
    <property type="entry name" value="Por_Secre_tail"/>
    <property type="match status" value="1"/>
</dbReference>
<dbReference type="PANTHER" id="PTHR35580:SF1">
    <property type="entry name" value="PHYTASE-LIKE DOMAIN-CONTAINING PROTEIN"/>
    <property type="match status" value="1"/>
</dbReference>
<comment type="caution">
    <text evidence="4">The sequence shown here is derived from an EMBL/GenBank/DDBJ whole genome shotgun (WGS) entry which is preliminary data.</text>
</comment>